<dbReference type="PANTHER" id="PTHR47271:SF2">
    <property type="entry name" value="ARGININE DEIMINASE"/>
    <property type="match status" value="1"/>
</dbReference>
<evidence type="ECO:0000313" key="1">
    <source>
        <dbReference type="EMBL" id="PSL40304.1"/>
    </source>
</evidence>
<sequence>MSAHTKESFPARCKSEYAPLRRAVLCPPRFMAIKEVINTVQESYKDENIDIKKALSQHSAFVEALQANGVDVVLLEPAPQFPEQVFTRDISFTVSQKIFLGAMASEIRQGEEEKLKGWLEDNRIPFERLSGSPMEGGDVLLDHNKLFVGISSRTSEQVIQELQQNLPTHNITPIPFNEEYLHLDCVFNILSPTEALIFPEALSSKTINQLADHYDLIRVSREEQFSLGVNVLSIGNKRVFSQPQNAGVNRQLASRGYQIIEVDFSEIIKSGGAFRCCTMPLVRD</sequence>
<dbReference type="Gene3D" id="3.75.10.10">
    <property type="entry name" value="L-arginine/glycine Amidinotransferase, Chain A"/>
    <property type="match status" value="1"/>
</dbReference>
<name>A0A2P8H259_9BACL</name>
<dbReference type="AlphaFoldDB" id="A0A2P8H259"/>
<dbReference type="Proteomes" id="UP000242682">
    <property type="component" value="Unassembled WGS sequence"/>
</dbReference>
<dbReference type="GO" id="GO:0016990">
    <property type="term" value="F:arginine deiminase activity"/>
    <property type="evidence" value="ECO:0007669"/>
    <property type="project" value="TreeGrafter"/>
</dbReference>
<evidence type="ECO:0000313" key="2">
    <source>
        <dbReference type="Proteomes" id="UP000242682"/>
    </source>
</evidence>
<accession>A0A2P8H259</accession>
<reference evidence="1 2" key="1">
    <citation type="submission" date="2018-03" db="EMBL/GenBank/DDBJ databases">
        <title>Genomic Encyclopedia of Type Strains, Phase III (KMG-III): the genomes of soil and plant-associated and newly described type strains.</title>
        <authorList>
            <person name="Whitman W."/>
        </authorList>
    </citation>
    <scope>NUCLEOTIDE SEQUENCE [LARGE SCALE GENOMIC DNA]</scope>
    <source>
        <strain evidence="1 2">CGMCC 1.12259</strain>
    </source>
</reference>
<dbReference type="OrthoDB" id="9814070at2"/>
<keyword evidence="2" id="KW-1185">Reference proteome</keyword>
<gene>
    <name evidence="1" type="ORF">B0H99_10581</name>
</gene>
<protein>
    <submittedName>
        <fullName evidence="1">N-dimethylarginine dimethylaminohydrolase</fullName>
    </submittedName>
</protein>
<organism evidence="1 2">
    <name type="scientific">Planomicrobium soli</name>
    <dbReference type="NCBI Taxonomy" id="1176648"/>
    <lineage>
        <taxon>Bacteria</taxon>
        <taxon>Bacillati</taxon>
        <taxon>Bacillota</taxon>
        <taxon>Bacilli</taxon>
        <taxon>Bacillales</taxon>
        <taxon>Caryophanaceae</taxon>
        <taxon>Planomicrobium</taxon>
    </lineage>
</organism>
<dbReference type="GO" id="GO:0019546">
    <property type="term" value="P:L-arginine deiminase pathway"/>
    <property type="evidence" value="ECO:0007669"/>
    <property type="project" value="TreeGrafter"/>
</dbReference>
<dbReference type="EMBL" id="PYAT01000005">
    <property type="protein sequence ID" value="PSL40304.1"/>
    <property type="molecule type" value="Genomic_DNA"/>
</dbReference>
<keyword evidence="1" id="KW-0378">Hydrolase</keyword>
<dbReference type="SUPFAM" id="SSF55909">
    <property type="entry name" value="Pentein"/>
    <property type="match status" value="1"/>
</dbReference>
<dbReference type="Pfam" id="PF19420">
    <property type="entry name" value="DDAH_eukar"/>
    <property type="match status" value="1"/>
</dbReference>
<proteinExistence type="predicted"/>
<dbReference type="PANTHER" id="PTHR47271">
    <property type="entry name" value="ARGININE DEIMINASE"/>
    <property type="match status" value="1"/>
</dbReference>
<comment type="caution">
    <text evidence="1">The sequence shown here is derived from an EMBL/GenBank/DDBJ whole genome shotgun (WGS) entry which is preliminary data.</text>
</comment>
<dbReference type="RefSeq" id="WP_106533091.1">
    <property type="nucleotide sequence ID" value="NZ_PYAT01000005.1"/>
</dbReference>